<gene>
    <name evidence="1" type="ORF">C4K68_00680</name>
</gene>
<dbReference type="AlphaFoldDB" id="A0A2S5KXV1"/>
<accession>A0A2S5KXV1</accession>
<proteinExistence type="predicted"/>
<evidence type="ECO:0000313" key="2">
    <source>
        <dbReference type="Proteomes" id="UP000238196"/>
    </source>
</evidence>
<sequence length="172" mass="18759">MSAEVHAYSYAAAGKEPLIEGRELLLNAAQQHDKTAMQTELTAIHDELLYLEQNHHVTLIEPLAKAAGAEDQQAINEVMALAYKAEIERRLEGAVANIKDYQTAKVLVVKSKQFLDLLQPMMDKAQWDKADAALRVCLDAIGNPGVFGVGTKAADPDAFTKAEKDVMTALGR</sequence>
<organism evidence="1 2">
    <name type="scientific">Proteobacteria bacterium 228</name>
    <dbReference type="NCBI Taxonomy" id="2083153"/>
    <lineage>
        <taxon>Bacteria</taxon>
        <taxon>Pseudomonadati</taxon>
        <taxon>Pseudomonadota</taxon>
    </lineage>
</organism>
<dbReference type="OrthoDB" id="5365644at2"/>
<evidence type="ECO:0000313" key="1">
    <source>
        <dbReference type="EMBL" id="PPC79339.1"/>
    </source>
</evidence>
<comment type="caution">
    <text evidence="1">The sequence shown here is derived from an EMBL/GenBank/DDBJ whole genome shotgun (WGS) entry which is preliminary data.</text>
</comment>
<reference evidence="1 2" key="1">
    <citation type="submission" date="2018-02" db="EMBL/GenBank/DDBJ databases">
        <title>novel marine gammaproteobacteria from coastal saline agro ecosystem.</title>
        <authorList>
            <person name="Krishnan R."/>
            <person name="Ramesh Kumar N."/>
        </authorList>
    </citation>
    <scope>NUCLEOTIDE SEQUENCE [LARGE SCALE GENOMIC DNA]</scope>
    <source>
        <strain evidence="1 2">228</strain>
    </source>
</reference>
<dbReference type="EMBL" id="PRLP01000002">
    <property type="protein sequence ID" value="PPC79339.1"/>
    <property type="molecule type" value="Genomic_DNA"/>
</dbReference>
<protein>
    <submittedName>
        <fullName evidence="1">Uncharacterized protein</fullName>
    </submittedName>
</protein>
<dbReference type="Proteomes" id="UP000238196">
    <property type="component" value="Unassembled WGS sequence"/>
</dbReference>
<name>A0A2S5KXV1_9PROT</name>